<comment type="similarity">
    <text evidence="2">Belongs to the disproportionating enzyme family.</text>
</comment>
<evidence type="ECO:0000256" key="1">
    <source>
        <dbReference type="ARBA" id="ARBA00000439"/>
    </source>
</evidence>
<dbReference type="EC" id="2.4.1.25" evidence="3"/>
<evidence type="ECO:0000256" key="9">
    <source>
        <dbReference type="SAM" id="MobiDB-lite"/>
    </source>
</evidence>
<evidence type="ECO:0000256" key="2">
    <source>
        <dbReference type="ARBA" id="ARBA00005684"/>
    </source>
</evidence>
<dbReference type="InterPro" id="IPR017853">
    <property type="entry name" value="GH"/>
</dbReference>
<dbReference type="InterPro" id="IPR003385">
    <property type="entry name" value="Glyco_hydro_77"/>
</dbReference>
<evidence type="ECO:0000313" key="11">
    <source>
        <dbReference type="Proteomes" id="UP001202674"/>
    </source>
</evidence>
<evidence type="ECO:0000256" key="6">
    <source>
        <dbReference type="ARBA" id="ARBA00023277"/>
    </source>
</evidence>
<keyword evidence="4 10" id="KW-0328">Glycosyltransferase</keyword>
<dbReference type="EMBL" id="JAKRVY010000004">
    <property type="protein sequence ID" value="MCL9813755.1"/>
    <property type="molecule type" value="Genomic_DNA"/>
</dbReference>
<keyword evidence="6" id="KW-0119">Carbohydrate metabolism</keyword>
<protein>
    <recommendedName>
        <fullName evidence="3">4-alpha-glucanotransferase</fullName>
        <ecNumber evidence="3">2.4.1.25</ecNumber>
    </recommendedName>
    <alternativeName>
        <fullName evidence="7">Amylomaltase</fullName>
    </alternativeName>
    <alternativeName>
        <fullName evidence="8">Disproportionating enzyme</fullName>
    </alternativeName>
</protein>
<feature type="region of interest" description="Disordered" evidence="9">
    <location>
        <begin position="1"/>
        <end position="23"/>
    </location>
</feature>
<gene>
    <name evidence="10" type="primary">malQ</name>
    <name evidence="10" type="ORF">AArcSt11_08830</name>
</gene>
<evidence type="ECO:0000256" key="4">
    <source>
        <dbReference type="ARBA" id="ARBA00022676"/>
    </source>
</evidence>
<keyword evidence="5 10" id="KW-0808">Transferase</keyword>
<dbReference type="GO" id="GO:0004134">
    <property type="term" value="F:4-alpha-glucanotransferase activity"/>
    <property type="evidence" value="ECO:0007669"/>
    <property type="project" value="UniProtKB-EC"/>
</dbReference>
<dbReference type="GO" id="GO:0005975">
    <property type="term" value="P:carbohydrate metabolic process"/>
    <property type="evidence" value="ECO:0007669"/>
    <property type="project" value="InterPro"/>
</dbReference>
<keyword evidence="11" id="KW-1185">Reference proteome</keyword>
<dbReference type="RefSeq" id="WP_250596393.1">
    <property type="nucleotide sequence ID" value="NZ_JAKRVY010000004.1"/>
</dbReference>
<dbReference type="PANTHER" id="PTHR32438:SF5">
    <property type="entry name" value="4-ALPHA-GLUCANOTRANSFERASE DPE1, CHLOROPLASTIC_AMYLOPLASTIC"/>
    <property type="match status" value="1"/>
</dbReference>
<reference evidence="10 11" key="1">
    <citation type="journal article" date="2022" name="Syst. Appl. Microbiol.">
        <title>Natronocalculus amylovorans gen. nov., sp. nov., and Natranaeroarchaeum aerophilus sp. nov., dominant culturable amylolytic natronoarchaea from hypersaline soda lakes in southwestern Siberia.</title>
        <authorList>
            <person name="Sorokin D.Y."/>
            <person name="Elcheninov A.G."/>
            <person name="Khizhniak T.V."/>
            <person name="Koenen M."/>
            <person name="Bale N.J."/>
            <person name="Damste J.S.S."/>
            <person name="Kublanov I.V."/>
        </authorList>
    </citation>
    <scope>NUCLEOTIDE SEQUENCE [LARGE SCALE GENOMIC DNA]</scope>
    <source>
        <strain evidence="10 11">AArc-St1-1</strain>
    </source>
</reference>
<proteinExistence type="inferred from homology"/>
<accession>A0AAE3FRH3</accession>
<dbReference type="AlphaFoldDB" id="A0AAE3FRH3"/>
<dbReference type="SUPFAM" id="SSF51445">
    <property type="entry name" value="(Trans)glycosidases"/>
    <property type="match status" value="1"/>
</dbReference>
<name>A0AAE3FRH3_9EURY</name>
<dbReference type="PANTHER" id="PTHR32438">
    <property type="entry name" value="4-ALPHA-GLUCANOTRANSFERASE DPE1, CHLOROPLASTIC/AMYLOPLASTIC"/>
    <property type="match status" value="1"/>
</dbReference>
<organism evidence="10 11">
    <name type="scientific">Natranaeroarchaeum aerophilus</name>
    <dbReference type="NCBI Taxonomy" id="2917711"/>
    <lineage>
        <taxon>Archaea</taxon>
        <taxon>Methanobacteriati</taxon>
        <taxon>Methanobacteriota</taxon>
        <taxon>Stenosarchaea group</taxon>
        <taxon>Halobacteria</taxon>
        <taxon>Halobacteriales</taxon>
        <taxon>Natronoarchaeaceae</taxon>
        <taxon>Natranaeroarchaeum</taxon>
    </lineage>
</organism>
<evidence type="ECO:0000256" key="8">
    <source>
        <dbReference type="ARBA" id="ARBA00031501"/>
    </source>
</evidence>
<evidence type="ECO:0000313" key="10">
    <source>
        <dbReference type="EMBL" id="MCL9813755.1"/>
    </source>
</evidence>
<comment type="catalytic activity">
    <reaction evidence="1">
        <text>Transfers a segment of a (1-&gt;4)-alpha-D-glucan to a new position in an acceptor, which may be glucose or a (1-&gt;4)-alpha-D-glucan.</text>
        <dbReference type="EC" id="2.4.1.25"/>
    </reaction>
</comment>
<sequence>MSRFSRQSGVFAHPTSLPSTHGIGSIGQPSREFIDTLAEADQSLWQLCPLGPISSIHGNSPYQAYSAFAIEPLLIDLDVLVEEELLTPQEATPAEPFSDEYVDYDAVREFKYPLLRTAFDRFDDDRPDELWDAFERFREETGWLENYALFRALKREFDGEAWTDWPEPVALREPDALDEYREELADEIRYRAFLQFVAARQWDRLRAHAEQRGVQVVGDLPIYVAQDSADVWANPELFELDEDGTPKDVSGVPADEVNPAQKWGPPVYDWAEHEASGYEWWIARLERQLELADIVRLDHFRGFKEYYAIPADGDGDEGEWRDGPGIDFFDRIEAELGELPFIAEDIGFITEEITQLRRDIDAPGMKVMQYADWCSEDHIYLPHTYEEDTVAYPGTHDTNTVRGWYEALDNEQVDCLHYYLGSDGSEIHWDMIERAWHTASSLAVVPLQDLYGLGAEARFNTPGTESGNWDWRCTDELLEAFPTDRLRTITDEAGR</sequence>
<dbReference type="NCBIfam" id="NF011080">
    <property type="entry name" value="PRK14508.1-3"/>
    <property type="match status" value="1"/>
</dbReference>
<evidence type="ECO:0000256" key="3">
    <source>
        <dbReference type="ARBA" id="ARBA00012560"/>
    </source>
</evidence>
<dbReference type="Pfam" id="PF02446">
    <property type="entry name" value="Glyco_hydro_77"/>
    <property type="match status" value="1"/>
</dbReference>
<dbReference type="NCBIfam" id="TIGR00217">
    <property type="entry name" value="malQ"/>
    <property type="match status" value="1"/>
</dbReference>
<comment type="caution">
    <text evidence="10">The sequence shown here is derived from an EMBL/GenBank/DDBJ whole genome shotgun (WGS) entry which is preliminary data.</text>
</comment>
<evidence type="ECO:0000256" key="7">
    <source>
        <dbReference type="ARBA" id="ARBA00031423"/>
    </source>
</evidence>
<dbReference type="Proteomes" id="UP001202674">
    <property type="component" value="Unassembled WGS sequence"/>
</dbReference>
<evidence type="ECO:0000256" key="5">
    <source>
        <dbReference type="ARBA" id="ARBA00022679"/>
    </source>
</evidence>
<dbReference type="Gene3D" id="3.20.20.80">
    <property type="entry name" value="Glycosidases"/>
    <property type="match status" value="1"/>
</dbReference>